<gene>
    <name evidence="12" type="primary">rdgB</name>
    <name evidence="12" type="ordered locus">DNO_0663</name>
</gene>
<comment type="cofactor">
    <cofactor evidence="10">
        <name>Mg(2+)</name>
        <dbReference type="ChEBI" id="CHEBI:18420"/>
    </cofactor>
    <text evidence="10">Binds 1 Mg(2+) ion per subunit.</text>
</comment>
<feature type="binding site" evidence="10">
    <location>
        <begin position="153"/>
        <end position="156"/>
    </location>
    <ligand>
        <name>substrate</name>
    </ligand>
</feature>
<dbReference type="Proteomes" id="UP000000248">
    <property type="component" value="Chromosome"/>
</dbReference>
<evidence type="ECO:0000256" key="9">
    <source>
        <dbReference type="ARBA" id="ARBA00052017"/>
    </source>
</evidence>
<dbReference type="Gene3D" id="3.90.950.10">
    <property type="match status" value="1"/>
</dbReference>
<feature type="binding site" evidence="10">
    <location>
        <begin position="9"/>
        <end position="14"/>
    </location>
    <ligand>
        <name>substrate</name>
    </ligand>
</feature>
<dbReference type="HOGENOM" id="CLU_082080_0_3_6"/>
<evidence type="ECO:0000313" key="13">
    <source>
        <dbReference type="Proteomes" id="UP000000248"/>
    </source>
</evidence>
<keyword evidence="5 10" id="KW-0378">Hydrolase</keyword>
<comment type="catalytic activity">
    <reaction evidence="8 10">
        <text>dITP + H2O = dIMP + diphosphate + H(+)</text>
        <dbReference type="Rhea" id="RHEA:28342"/>
        <dbReference type="ChEBI" id="CHEBI:15377"/>
        <dbReference type="ChEBI" id="CHEBI:15378"/>
        <dbReference type="ChEBI" id="CHEBI:33019"/>
        <dbReference type="ChEBI" id="CHEBI:61194"/>
        <dbReference type="ChEBI" id="CHEBI:61382"/>
        <dbReference type="EC" id="3.6.1.66"/>
    </reaction>
</comment>
<feature type="active site" description="Proton acceptor" evidence="10">
    <location>
        <position position="70"/>
    </location>
</feature>
<keyword evidence="6 10" id="KW-0460">Magnesium</keyword>
<proteinExistence type="inferred from homology"/>
<comment type="subunit">
    <text evidence="2 10">Homodimer.</text>
</comment>
<keyword evidence="13" id="KW-1185">Reference proteome</keyword>
<feature type="binding site" evidence="10">
    <location>
        <position position="176"/>
    </location>
    <ligand>
        <name>substrate</name>
    </ligand>
</feature>
<dbReference type="PANTHER" id="PTHR11067:SF9">
    <property type="entry name" value="INOSINE TRIPHOSPHATE PYROPHOSPHATASE"/>
    <property type="match status" value="1"/>
</dbReference>
<dbReference type="GO" id="GO:0000166">
    <property type="term" value="F:nucleotide binding"/>
    <property type="evidence" value="ECO:0007669"/>
    <property type="project" value="UniProtKB-KW"/>
</dbReference>
<dbReference type="FunFam" id="3.90.950.10:FF:000001">
    <property type="entry name" value="dITP/XTP pyrophosphatase"/>
    <property type="match status" value="1"/>
</dbReference>
<dbReference type="GO" id="GO:0009117">
    <property type="term" value="P:nucleotide metabolic process"/>
    <property type="evidence" value="ECO:0007669"/>
    <property type="project" value="UniProtKB-KW"/>
</dbReference>
<keyword evidence="4 10" id="KW-0547">Nucleotide-binding</keyword>
<dbReference type="EMBL" id="CP000513">
    <property type="protein sequence ID" value="ABQ13700.1"/>
    <property type="molecule type" value="Genomic_DNA"/>
</dbReference>
<dbReference type="SUPFAM" id="SSF52972">
    <property type="entry name" value="ITPase-like"/>
    <property type="match status" value="1"/>
</dbReference>
<dbReference type="GO" id="GO:0009146">
    <property type="term" value="P:purine nucleoside triphosphate catabolic process"/>
    <property type="evidence" value="ECO:0007669"/>
    <property type="project" value="UniProtKB-UniRule"/>
</dbReference>
<dbReference type="EC" id="3.6.1.66" evidence="10"/>
<dbReference type="AlphaFoldDB" id="A5EV73"/>
<evidence type="ECO:0000313" key="12">
    <source>
        <dbReference type="EMBL" id="ABQ13700.1"/>
    </source>
</evidence>
<dbReference type="GO" id="GO:0046872">
    <property type="term" value="F:metal ion binding"/>
    <property type="evidence" value="ECO:0007669"/>
    <property type="project" value="UniProtKB-KW"/>
</dbReference>
<comment type="catalytic activity">
    <reaction evidence="9 10">
        <text>XTP + H2O = XMP + diphosphate + H(+)</text>
        <dbReference type="Rhea" id="RHEA:28610"/>
        <dbReference type="ChEBI" id="CHEBI:15377"/>
        <dbReference type="ChEBI" id="CHEBI:15378"/>
        <dbReference type="ChEBI" id="CHEBI:33019"/>
        <dbReference type="ChEBI" id="CHEBI:57464"/>
        <dbReference type="ChEBI" id="CHEBI:61314"/>
        <dbReference type="EC" id="3.6.1.66"/>
    </reaction>
</comment>
<dbReference type="KEGG" id="dno:DNO_0663"/>
<sequence length="196" mass="21437">MENTIVLASNNSGKIAEFQSLFAPLSYRIVPQSNWRIDDVCETGLSFVENALLKARHAAKISGLPAIADDSGLMVTALNGAPSIYSARYAGGHGDDVANNANLLKEMELIDDRRAMFVSVIVYCRHDEDPLPLIATGTWTGEILRAPRGDRGFGYDPLFWLPELGKSAAELTLAEKNQISHRGKALRAFCALFQEN</sequence>
<evidence type="ECO:0000256" key="1">
    <source>
        <dbReference type="ARBA" id="ARBA00008023"/>
    </source>
</evidence>
<organism evidence="12 13">
    <name type="scientific">Dichelobacter nodosus (strain VCS1703A)</name>
    <dbReference type="NCBI Taxonomy" id="246195"/>
    <lineage>
        <taxon>Bacteria</taxon>
        <taxon>Pseudomonadati</taxon>
        <taxon>Pseudomonadota</taxon>
        <taxon>Gammaproteobacteria</taxon>
        <taxon>Cardiobacteriales</taxon>
        <taxon>Cardiobacteriaceae</taxon>
        <taxon>Dichelobacter</taxon>
    </lineage>
</organism>
<dbReference type="eggNOG" id="COG0127">
    <property type="taxonomic scope" value="Bacteria"/>
</dbReference>
<dbReference type="GO" id="GO:0036220">
    <property type="term" value="F:ITP diphosphatase activity"/>
    <property type="evidence" value="ECO:0007669"/>
    <property type="project" value="UniProtKB-UniRule"/>
</dbReference>
<dbReference type="GO" id="GO:0005829">
    <property type="term" value="C:cytosol"/>
    <property type="evidence" value="ECO:0007669"/>
    <property type="project" value="TreeGrafter"/>
</dbReference>
<comment type="caution">
    <text evidence="10">Lacks conserved residue(s) required for the propagation of feature annotation.</text>
</comment>
<evidence type="ECO:0000256" key="10">
    <source>
        <dbReference type="HAMAP-Rule" id="MF_01405"/>
    </source>
</evidence>
<dbReference type="InterPro" id="IPR020922">
    <property type="entry name" value="dITP/XTP_pyrophosphatase"/>
</dbReference>
<dbReference type="GO" id="GO:0017111">
    <property type="term" value="F:ribonucleoside triphosphate phosphatase activity"/>
    <property type="evidence" value="ECO:0007669"/>
    <property type="project" value="InterPro"/>
</dbReference>
<comment type="similarity">
    <text evidence="1 10 11">Belongs to the HAM1 NTPase family.</text>
</comment>
<dbReference type="InterPro" id="IPR002637">
    <property type="entry name" value="RdgB/HAM1"/>
</dbReference>
<evidence type="ECO:0000256" key="5">
    <source>
        <dbReference type="ARBA" id="ARBA00022801"/>
    </source>
</evidence>
<dbReference type="GO" id="GO:0035870">
    <property type="term" value="F:dITP diphosphatase activity"/>
    <property type="evidence" value="ECO:0007669"/>
    <property type="project" value="UniProtKB-UniRule"/>
</dbReference>
<name>A5EV73_DICNV</name>
<evidence type="ECO:0000256" key="4">
    <source>
        <dbReference type="ARBA" id="ARBA00022741"/>
    </source>
</evidence>
<comment type="catalytic activity">
    <reaction evidence="10">
        <text>ITP + H2O = IMP + diphosphate + H(+)</text>
        <dbReference type="Rhea" id="RHEA:29399"/>
        <dbReference type="ChEBI" id="CHEBI:15377"/>
        <dbReference type="ChEBI" id="CHEBI:15378"/>
        <dbReference type="ChEBI" id="CHEBI:33019"/>
        <dbReference type="ChEBI" id="CHEBI:58053"/>
        <dbReference type="ChEBI" id="CHEBI:61402"/>
        <dbReference type="EC" id="3.6.1.66"/>
    </reaction>
</comment>
<dbReference type="Pfam" id="PF01725">
    <property type="entry name" value="Ham1p_like"/>
    <property type="match status" value="1"/>
</dbReference>
<protein>
    <recommendedName>
        <fullName evidence="10">dITP/XTP pyrophosphatase</fullName>
        <ecNumber evidence="10">3.6.1.66</ecNumber>
    </recommendedName>
    <alternativeName>
        <fullName evidence="10">Non-canonical purine NTP pyrophosphatase</fullName>
    </alternativeName>
    <alternativeName>
        <fullName evidence="10">Non-standard purine NTP pyrophosphatase</fullName>
    </alternativeName>
    <alternativeName>
        <fullName evidence="10">Nucleoside-triphosphate diphosphatase</fullName>
    </alternativeName>
    <alternativeName>
        <fullName evidence="10">Nucleoside-triphosphate pyrophosphatase</fullName>
        <shortName evidence="10">NTPase</shortName>
    </alternativeName>
</protein>
<dbReference type="CDD" id="cd00515">
    <property type="entry name" value="HAM1"/>
    <property type="match status" value="1"/>
</dbReference>
<evidence type="ECO:0000256" key="2">
    <source>
        <dbReference type="ARBA" id="ARBA00011738"/>
    </source>
</evidence>
<evidence type="ECO:0000256" key="7">
    <source>
        <dbReference type="ARBA" id="ARBA00023080"/>
    </source>
</evidence>
<comment type="function">
    <text evidence="10">Pyrophosphatase that catalyzes the hydrolysis of nucleoside triphosphates to their monophosphate derivatives, with a high preference for the non-canonical purine nucleotides XTP (xanthosine triphosphate), dITP (deoxyinosine triphosphate) and ITP. Seems to function as a house-cleaning enzyme that removes non-canonical purine nucleotides from the nucleotide pool, thus preventing their incorporation into DNA/RNA and avoiding chromosomal lesions.</text>
</comment>
<feature type="binding site" evidence="10">
    <location>
        <position position="70"/>
    </location>
    <ligand>
        <name>Mg(2+)</name>
        <dbReference type="ChEBI" id="CHEBI:18420"/>
    </ligand>
</feature>
<dbReference type="PANTHER" id="PTHR11067">
    <property type="entry name" value="INOSINE TRIPHOSPHATE PYROPHOSPHATASE/HAM1 PROTEIN"/>
    <property type="match status" value="1"/>
</dbReference>
<feature type="binding site" evidence="10">
    <location>
        <begin position="181"/>
        <end position="182"/>
    </location>
    <ligand>
        <name>substrate</name>
    </ligand>
</feature>
<keyword evidence="7 10" id="KW-0546">Nucleotide metabolism</keyword>
<evidence type="ECO:0000256" key="6">
    <source>
        <dbReference type="ARBA" id="ARBA00022842"/>
    </source>
</evidence>
<keyword evidence="3 10" id="KW-0479">Metal-binding</keyword>
<dbReference type="OrthoDB" id="9807456at2"/>
<evidence type="ECO:0000256" key="3">
    <source>
        <dbReference type="ARBA" id="ARBA00022723"/>
    </source>
</evidence>
<reference evidence="12 13" key="1">
    <citation type="journal article" date="2007" name="Nat. Biotechnol.">
        <title>Genome sequence and identification of candidate vaccine antigens from the animal pathogen Dichelobacter nodosus.</title>
        <authorList>
            <person name="Myers G.S."/>
            <person name="Parker D."/>
            <person name="Al-Hasani K."/>
            <person name="Kennan R.M."/>
            <person name="Seemann T."/>
            <person name="Ren Q."/>
            <person name="Badger J.H."/>
            <person name="Selengut J.D."/>
            <person name="Deboy R.T."/>
            <person name="Tettelin H."/>
            <person name="Boyce J.D."/>
            <person name="McCarl V.P."/>
            <person name="Han X."/>
            <person name="Nelson W.C."/>
            <person name="Madupu R."/>
            <person name="Mohamoud Y."/>
            <person name="Holley T."/>
            <person name="Fedorova N."/>
            <person name="Khouri H."/>
            <person name="Bottomley S.P."/>
            <person name="Whittington R.J."/>
            <person name="Adler B."/>
            <person name="Songer J.G."/>
            <person name="Rood J.I."/>
            <person name="Paulsen I.T."/>
        </authorList>
    </citation>
    <scope>NUCLEOTIDE SEQUENCE [LARGE SCALE GENOMIC DNA]</scope>
    <source>
        <strain evidence="12 13">VCS1703A</strain>
    </source>
</reference>
<dbReference type="InterPro" id="IPR029001">
    <property type="entry name" value="ITPase-like_fam"/>
</dbReference>
<feature type="binding site" evidence="10">
    <location>
        <position position="71"/>
    </location>
    <ligand>
        <name>substrate</name>
    </ligand>
</feature>
<accession>A5EV73</accession>
<dbReference type="HAMAP" id="MF_01405">
    <property type="entry name" value="Non_canon_purine_NTPase"/>
    <property type="match status" value="1"/>
</dbReference>
<evidence type="ECO:0000256" key="11">
    <source>
        <dbReference type="RuleBase" id="RU003781"/>
    </source>
</evidence>
<dbReference type="GO" id="GO:0036222">
    <property type="term" value="F:XTP diphosphatase activity"/>
    <property type="evidence" value="ECO:0007669"/>
    <property type="project" value="UniProtKB-UniRule"/>
</dbReference>
<dbReference type="STRING" id="246195.DNO_0663"/>
<dbReference type="RefSeq" id="WP_012030996.1">
    <property type="nucleotide sequence ID" value="NC_009446.1"/>
</dbReference>
<dbReference type="NCBIfam" id="TIGR00042">
    <property type="entry name" value="RdgB/HAM1 family non-canonical purine NTP pyrophosphatase"/>
    <property type="match status" value="1"/>
</dbReference>
<evidence type="ECO:0000256" key="8">
    <source>
        <dbReference type="ARBA" id="ARBA00051875"/>
    </source>
</evidence>